<dbReference type="PANTHER" id="PTHR42872:SF6">
    <property type="entry name" value="PROTEIN-GLUTAMATE METHYLESTERASE_PROTEIN-GLUTAMINE GLUTAMINASE"/>
    <property type="match status" value="1"/>
</dbReference>
<dbReference type="GO" id="GO:0005737">
    <property type="term" value="C:cytoplasm"/>
    <property type="evidence" value="ECO:0007669"/>
    <property type="project" value="UniProtKB-SubCell"/>
</dbReference>
<dbReference type="EC" id="3.1.1.61" evidence="5"/>
<dbReference type="PROSITE" id="PS50110">
    <property type="entry name" value="RESPONSE_REGULATORY"/>
    <property type="match status" value="1"/>
</dbReference>
<sequence length="351" mass="37317">MKRRKTVLVVDDSALMRQMLTSLINRAPDLEVVGAAPDPLIARKMIKELNPDVVTLDIEMPKMDGITFLSKIMTLRPTPVVMISSLTQESAEATMKALELGAVDYVAKPMSGLRENLLLLEDEITAKVRSAAGARVRQLVLKGDAKPNLSFSTTEQVIAIGASTGGVQAITQILEEMPANSPAVVITQHMPKEFTGGFAARLNGKTAMQVSEARQGERIIPGHVFIAPGDTHLGVQRSGAYYTCNLTDGPKVSGHRPSVDAMFASVAEAVGDRAIGVILTGMGKDGAEGLLQMRKAGARTFGQDEATATVYGMCGVAWKTGAVEQQLPLSQMASNILNACRDIGEACRKAG</sequence>
<protein>
    <recommendedName>
        <fullName evidence="5">Protein-glutamate methylesterase/protein-glutamine glutaminase</fullName>
        <ecNumber evidence="5">3.1.1.61</ecNumber>
        <ecNumber evidence="5">3.5.1.44</ecNumber>
    </recommendedName>
</protein>
<evidence type="ECO:0000256" key="4">
    <source>
        <dbReference type="ARBA" id="ARBA00048267"/>
    </source>
</evidence>
<comment type="similarity">
    <text evidence="5">Belongs to the CheB family.</text>
</comment>
<dbReference type="InterPro" id="IPR000673">
    <property type="entry name" value="Sig_transdc_resp-reg_Me-estase"/>
</dbReference>
<reference evidence="11" key="1">
    <citation type="submission" date="2019-06" db="EMBL/GenBank/DDBJ databases">
        <title>The complete genome of Emcibacter congregatus ZYLT.</title>
        <authorList>
            <person name="Zhao Z."/>
        </authorList>
    </citation>
    <scope>NUCLEOTIDE SEQUENCE [LARGE SCALE GENOMIC DNA]</scope>
    <source>
        <strain evidence="11">MCCC 1A06723</strain>
    </source>
</reference>
<dbReference type="GO" id="GO:0000156">
    <property type="term" value="F:phosphorelay response regulator activity"/>
    <property type="evidence" value="ECO:0007669"/>
    <property type="project" value="InterPro"/>
</dbReference>
<dbReference type="PIRSF" id="PIRSF000876">
    <property type="entry name" value="RR_chemtxs_CheB"/>
    <property type="match status" value="1"/>
</dbReference>
<dbReference type="Gene3D" id="3.40.50.180">
    <property type="entry name" value="Methylesterase CheB, C-terminal domain"/>
    <property type="match status" value="1"/>
</dbReference>
<keyword evidence="5 7" id="KW-0597">Phosphoprotein</keyword>
<dbReference type="Proteomes" id="UP000319148">
    <property type="component" value="Unassembled WGS sequence"/>
</dbReference>
<dbReference type="Gene3D" id="3.40.50.2300">
    <property type="match status" value="1"/>
</dbReference>
<accession>A0A501PC39</accession>
<dbReference type="InterPro" id="IPR001789">
    <property type="entry name" value="Sig_transdc_resp-reg_receiver"/>
</dbReference>
<dbReference type="CDD" id="cd16432">
    <property type="entry name" value="CheB_Rec"/>
    <property type="match status" value="1"/>
</dbReference>
<evidence type="ECO:0000256" key="2">
    <source>
        <dbReference type="ARBA" id="ARBA00022500"/>
    </source>
</evidence>
<feature type="active site" evidence="5 6">
    <location>
        <position position="285"/>
    </location>
</feature>
<feature type="active site" evidence="5 6">
    <location>
        <position position="163"/>
    </location>
</feature>
<dbReference type="CDD" id="cd17541">
    <property type="entry name" value="REC_CheB-like"/>
    <property type="match status" value="1"/>
</dbReference>
<keyword evidence="1 5" id="KW-0963">Cytoplasm</keyword>
<gene>
    <name evidence="5" type="primary">cheB</name>
    <name evidence="10" type="ORF">FIV46_17540</name>
</gene>
<keyword evidence="3 5" id="KW-0378">Hydrolase</keyword>
<evidence type="ECO:0000313" key="10">
    <source>
        <dbReference type="EMBL" id="TPD57979.1"/>
    </source>
</evidence>
<dbReference type="OrthoDB" id="9793421at2"/>
<evidence type="ECO:0000259" key="9">
    <source>
        <dbReference type="PROSITE" id="PS50122"/>
    </source>
</evidence>
<dbReference type="EMBL" id="VFIY01000018">
    <property type="protein sequence ID" value="TPD57979.1"/>
    <property type="molecule type" value="Genomic_DNA"/>
</dbReference>
<feature type="modified residue" description="4-aspartylphosphate" evidence="5 7">
    <location>
        <position position="57"/>
    </location>
</feature>
<feature type="domain" description="CheB-type methylesterase" evidence="9">
    <location>
        <begin position="151"/>
        <end position="337"/>
    </location>
</feature>
<name>A0A501PC39_9PROT</name>
<evidence type="ECO:0000256" key="7">
    <source>
        <dbReference type="PROSITE-ProRule" id="PRU00169"/>
    </source>
</evidence>
<keyword evidence="2 5" id="KW-0145">Chemotaxis</keyword>
<dbReference type="EC" id="3.5.1.44" evidence="5"/>
<comment type="domain">
    <text evidence="5">Contains a C-terminal catalytic domain, and an N-terminal region which modulates catalytic activity.</text>
</comment>
<dbReference type="RefSeq" id="WP_139942290.1">
    <property type="nucleotide sequence ID" value="NZ_JBHSYP010000005.1"/>
</dbReference>
<feature type="domain" description="Response regulatory" evidence="8">
    <location>
        <begin position="6"/>
        <end position="123"/>
    </location>
</feature>
<comment type="caution">
    <text evidence="10">The sequence shown here is derived from an EMBL/GenBank/DDBJ whole genome shotgun (WGS) entry which is preliminary data.</text>
</comment>
<keyword evidence="11" id="KW-1185">Reference proteome</keyword>
<dbReference type="Pfam" id="PF00072">
    <property type="entry name" value="Response_reg"/>
    <property type="match status" value="1"/>
</dbReference>
<organism evidence="10 11">
    <name type="scientific">Emcibacter nanhaiensis</name>
    <dbReference type="NCBI Taxonomy" id="1505037"/>
    <lineage>
        <taxon>Bacteria</taxon>
        <taxon>Pseudomonadati</taxon>
        <taxon>Pseudomonadota</taxon>
        <taxon>Alphaproteobacteria</taxon>
        <taxon>Emcibacterales</taxon>
        <taxon>Emcibacteraceae</taxon>
        <taxon>Emcibacter</taxon>
    </lineage>
</organism>
<dbReference type="NCBIfam" id="NF001965">
    <property type="entry name" value="PRK00742.1"/>
    <property type="match status" value="1"/>
</dbReference>
<dbReference type="PANTHER" id="PTHR42872">
    <property type="entry name" value="PROTEIN-GLUTAMATE METHYLESTERASE/PROTEIN-GLUTAMINE GLUTAMINASE"/>
    <property type="match status" value="1"/>
</dbReference>
<dbReference type="InterPro" id="IPR011006">
    <property type="entry name" value="CheY-like_superfamily"/>
</dbReference>
<dbReference type="GO" id="GO:0008984">
    <property type="term" value="F:protein-glutamate methylesterase activity"/>
    <property type="evidence" value="ECO:0007669"/>
    <property type="project" value="UniProtKB-UniRule"/>
</dbReference>
<dbReference type="SMART" id="SM00448">
    <property type="entry name" value="REC"/>
    <property type="match status" value="1"/>
</dbReference>
<dbReference type="AlphaFoldDB" id="A0A501PC39"/>
<evidence type="ECO:0000256" key="6">
    <source>
        <dbReference type="PROSITE-ProRule" id="PRU00050"/>
    </source>
</evidence>
<dbReference type="SUPFAM" id="SSF52172">
    <property type="entry name" value="CheY-like"/>
    <property type="match status" value="1"/>
</dbReference>
<evidence type="ECO:0000256" key="3">
    <source>
        <dbReference type="ARBA" id="ARBA00022801"/>
    </source>
</evidence>
<dbReference type="SUPFAM" id="SSF52738">
    <property type="entry name" value="Methylesterase CheB, C-terminal domain"/>
    <property type="match status" value="1"/>
</dbReference>
<dbReference type="Pfam" id="PF01339">
    <property type="entry name" value="CheB_methylest"/>
    <property type="match status" value="1"/>
</dbReference>
<dbReference type="HAMAP" id="MF_00099">
    <property type="entry name" value="CheB_chemtxs"/>
    <property type="match status" value="1"/>
</dbReference>
<evidence type="ECO:0000259" key="8">
    <source>
        <dbReference type="PROSITE" id="PS50110"/>
    </source>
</evidence>
<dbReference type="GO" id="GO:0006935">
    <property type="term" value="P:chemotaxis"/>
    <property type="evidence" value="ECO:0007669"/>
    <property type="project" value="UniProtKB-UniRule"/>
</dbReference>
<evidence type="ECO:0000256" key="1">
    <source>
        <dbReference type="ARBA" id="ARBA00022490"/>
    </source>
</evidence>
<evidence type="ECO:0000256" key="5">
    <source>
        <dbReference type="HAMAP-Rule" id="MF_00099"/>
    </source>
</evidence>
<comment type="catalytic activity">
    <reaction evidence="5">
        <text>L-glutaminyl-[protein] + H2O = L-glutamyl-[protein] + NH4(+)</text>
        <dbReference type="Rhea" id="RHEA:16441"/>
        <dbReference type="Rhea" id="RHEA-COMP:10207"/>
        <dbReference type="Rhea" id="RHEA-COMP:10208"/>
        <dbReference type="ChEBI" id="CHEBI:15377"/>
        <dbReference type="ChEBI" id="CHEBI:28938"/>
        <dbReference type="ChEBI" id="CHEBI:29973"/>
        <dbReference type="ChEBI" id="CHEBI:30011"/>
        <dbReference type="EC" id="3.5.1.44"/>
    </reaction>
</comment>
<comment type="catalytic activity">
    <reaction evidence="4 5">
        <text>[protein]-L-glutamate 5-O-methyl ester + H2O = L-glutamyl-[protein] + methanol + H(+)</text>
        <dbReference type="Rhea" id="RHEA:23236"/>
        <dbReference type="Rhea" id="RHEA-COMP:10208"/>
        <dbReference type="Rhea" id="RHEA-COMP:10311"/>
        <dbReference type="ChEBI" id="CHEBI:15377"/>
        <dbReference type="ChEBI" id="CHEBI:15378"/>
        <dbReference type="ChEBI" id="CHEBI:17790"/>
        <dbReference type="ChEBI" id="CHEBI:29973"/>
        <dbReference type="ChEBI" id="CHEBI:82795"/>
        <dbReference type="EC" id="3.1.1.61"/>
    </reaction>
</comment>
<feature type="active site" evidence="5 6">
    <location>
        <position position="189"/>
    </location>
</feature>
<dbReference type="InterPro" id="IPR008248">
    <property type="entry name" value="CheB-like"/>
</dbReference>
<dbReference type="NCBIfam" id="NF009206">
    <property type="entry name" value="PRK12555.1"/>
    <property type="match status" value="1"/>
</dbReference>
<dbReference type="PROSITE" id="PS50122">
    <property type="entry name" value="CHEB"/>
    <property type="match status" value="1"/>
</dbReference>
<evidence type="ECO:0000313" key="11">
    <source>
        <dbReference type="Proteomes" id="UP000319148"/>
    </source>
</evidence>
<comment type="function">
    <text evidence="5">Involved in chemotaxis. Part of a chemotaxis signal transduction system that modulates chemotaxis in response to various stimuli. Catalyzes the demethylation of specific methylglutamate residues introduced into the chemoreceptors (methyl-accepting chemotaxis proteins or MCP) by CheR. Also mediates the irreversible deamidation of specific glutamine residues to glutamic acid.</text>
</comment>
<comment type="subcellular location">
    <subcellularLocation>
        <location evidence="5">Cytoplasm</location>
    </subcellularLocation>
</comment>
<dbReference type="GO" id="GO:0050568">
    <property type="term" value="F:protein-glutamine glutaminase activity"/>
    <property type="evidence" value="ECO:0007669"/>
    <property type="project" value="UniProtKB-UniRule"/>
</dbReference>
<dbReference type="InterPro" id="IPR035909">
    <property type="entry name" value="CheB_C"/>
</dbReference>
<proteinExistence type="inferred from homology"/>
<comment type="PTM">
    <text evidence="5">Phosphorylated by CheA. Phosphorylation of the N-terminal regulatory domain activates the methylesterase activity.</text>
</comment>